<evidence type="ECO:0000313" key="2">
    <source>
        <dbReference type="Proteomes" id="UP001433508"/>
    </source>
</evidence>
<comment type="caution">
    <text evidence="1">The sequence shown here is derived from an EMBL/GenBank/DDBJ whole genome shotgun (WGS) entry which is preliminary data.</text>
</comment>
<accession>A0ACC3T1Q1</accession>
<keyword evidence="2" id="KW-1185">Reference proteome</keyword>
<gene>
    <name evidence="1" type="ORF">V1525DRAFT_404042</name>
</gene>
<sequence length="262" mass="29439">MDMSSGCSRLPPSPGKGASPDDDESQVLSTFKAAAVAVTKLYRSANLDISRAKERGYLEAIDDILAVIASGQDVYEWAVQRKFGTGAPSNTMTDDQMGDRQAESKQEEAPQDSQNHDRLYNRNQQQNQSPTQRSNGMDVTMDGAEFTFRAGLQLDRSQPLLSDAAIAKNARDVLMITPDDMLFHAVSAQLEEEQRIEQERLRSQPQEQQQQPDPYQGFGQIQSHHHTHSAFDTANINGMKRRIVSHSDESPETKMSFKRYRY</sequence>
<name>A0ACC3T1Q1_LIPKO</name>
<dbReference type="Proteomes" id="UP001433508">
    <property type="component" value="Unassembled WGS sequence"/>
</dbReference>
<organism evidence="1 2">
    <name type="scientific">Lipomyces kononenkoae</name>
    <name type="common">Yeast</name>
    <dbReference type="NCBI Taxonomy" id="34357"/>
    <lineage>
        <taxon>Eukaryota</taxon>
        <taxon>Fungi</taxon>
        <taxon>Dikarya</taxon>
        <taxon>Ascomycota</taxon>
        <taxon>Saccharomycotina</taxon>
        <taxon>Lipomycetes</taxon>
        <taxon>Lipomycetales</taxon>
        <taxon>Lipomycetaceae</taxon>
        <taxon>Lipomyces</taxon>
    </lineage>
</organism>
<protein>
    <submittedName>
        <fullName evidence="1">Uncharacterized protein</fullName>
    </submittedName>
</protein>
<reference evidence="2" key="1">
    <citation type="journal article" date="2024" name="Front. Bioeng. Biotechnol.">
        <title>Genome-scale model development and genomic sequencing of the oleaginous clade Lipomyces.</title>
        <authorList>
            <person name="Czajka J.J."/>
            <person name="Han Y."/>
            <person name="Kim J."/>
            <person name="Mondo S.J."/>
            <person name="Hofstad B.A."/>
            <person name="Robles A."/>
            <person name="Haridas S."/>
            <person name="Riley R."/>
            <person name="LaButti K."/>
            <person name="Pangilinan J."/>
            <person name="Andreopoulos W."/>
            <person name="Lipzen A."/>
            <person name="Yan J."/>
            <person name="Wang M."/>
            <person name="Ng V."/>
            <person name="Grigoriev I.V."/>
            <person name="Spatafora J.W."/>
            <person name="Magnuson J.K."/>
            <person name="Baker S.E."/>
            <person name="Pomraning K.R."/>
        </authorList>
    </citation>
    <scope>NUCLEOTIDE SEQUENCE [LARGE SCALE GENOMIC DNA]</scope>
    <source>
        <strain evidence="2">CBS 7786</strain>
    </source>
</reference>
<evidence type="ECO:0000313" key="1">
    <source>
        <dbReference type="EMBL" id="KAK9237455.1"/>
    </source>
</evidence>
<dbReference type="EMBL" id="MU971369">
    <property type="protein sequence ID" value="KAK9237455.1"/>
    <property type="molecule type" value="Genomic_DNA"/>
</dbReference>
<proteinExistence type="predicted"/>